<accession>A0A378ZZF3</accession>
<evidence type="ECO:0000313" key="2">
    <source>
        <dbReference type="Proteomes" id="UP000255000"/>
    </source>
</evidence>
<name>A0A378ZZF3_9HYPH</name>
<sequence length="63" mass="7162">MSYYDDDELVTCSICDNDLRPQAGNCNAWGDYICDSCDFQDRIDSNPNDDNGPLPDRGSFFDR</sequence>
<evidence type="ECO:0000313" key="1">
    <source>
        <dbReference type="EMBL" id="SUB01921.1"/>
    </source>
</evidence>
<protein>
    <submittedName>
        <fullName evidence="1">Uncharacterized protein</fullName>
    </submittedName>
</protein>
<proteinExistence type="predicted"/>
<dbReference type="AlphaFoldDB" id="A0A378ZZF3"/>
<gene>
    <name evidence="1" type="ORF">NCTC13350_02869</name>
</gene>
<dbReference type="Proteomes" id="UP000255000">
    <property type="component" value="Unassembled WGS sequence"/>
</dbReference>
<organism evidence="1 2">
    <name type="scientific">Pannonibacter phragmitetus</name>
    <dbReference type="NCBI Taxonomy" id="121719"/>
    <lineage>
        <taxon>Bacteria</taxon>
        <taxon>Pseudomonadati</taxon>
        <taxon>Pseudomonadota</taxon>
        <taxon>Alphaproteobacteria</taxon>
        <taxon>Hyphomicrobiales</taxon>
        <taxon>Stappiaceae</taxon>
        <taxon>Pannonibacter</taxon>
    </lineage>
</organism>
<reference evidence="1 2" key="1">
    <citation type="submission" date="2018-06" db="EMBL/GenBank/DDBJ databases">
        <authorList>
            <consortium name="Pathogen Informatics"/>
            <person name="Doyle S."/>
        </authorList>
    </citation>
    <scope>NUCLEOTIDE SEQUENCE [LARGE SCALE GENOMIC DNA]</scope>
    <source>
        <strain evidence="1 2">NCTC13350</strain>
    </source>
</reference>
<dbReference type="EMBL" id="UGSK01000001">
    <property type="protein sequence ID" value="SUB01921.1"/>
    <property type="molecule type" value="Genomic_DNA"/>
</dbReference>